<evidence type="ECO:0000313" key="2">
    <source>
        <dbReference type="Proteomes" id="UP000249754"/>
    </source>
</evidence>
<name>A0A327RZN8_9SPHI</name>
<sequence length="341" mass="40290">MENNKSEFLVDQVNRSVFFSEFTYSQNEFTAGKQKLELADHVVWLDNLFFIFQIKERNPSDESDGAKWFQNKVINKAVKQIKNTINYLDEYSHIPLTNNKGHEFNLSNAKYLQKRKVIVYNPAANFPDEKRNLKFYESSQVGLVHLFHAEDYAWICEYLQTPAEVEEYFDFREELYEAQKQVIIHLPEQYVMGHFFETLEVDHIDARYINHVKDFNHESVDEFNVSVIIANFTKSIRLAATATEYYPIIREIAKLKRSELSEFKKRLLKTLDDCKSNEVKIPYRIYCPRTDCGFVFIPIPQAFCSKWRTAINNYTRVHKYDQKATKCIGVTVMQVFDPKIT</sequence>
<dbReference type="EMBL" id="QLLR01000039">
    <property type="protein sequence ID" value="RAJ22370.1"/>
    <property type="molecule type" value="Genomic_DNA"/>
</dbReference>
<gene>
    <name evidence="1" type="ORF">LY11_04835</name>
</gene>
<comment type="caution">
    <text evidence="1">The sequence shown here is derived from an EMBL/GenBank/DDBJ whole genome shotgun (WGS) entry which is preliminary data.</text>
</comment>
<dbReference type="OrthoDB" id="8410020at2"/>
<reference evidence="1 2" key="1">
    <citation type="submission" date="2018-06" db="EMBL/GenBank/DDBJ databases">
        <title>Genomic Encyclopedia of Archaeal and Bacterial Type Strains, Phase II (KMG-II): from individual species to whole genera.</title>
        <authorList>
            <person name="Goeker M."/>
        </authorList>
    </citation>
    <scope>NUCLEOTIDE SEQUENCE [LARGE SCALE GENOMIC DNA]</scope>
    <source>
        <strain evidence="1 2">DSM 14825</strain>
    </source>
</reference>
<organism evidence="1 2">
    <name type="scientific">Pedobacter cryoconitis</name>
    <dbReference type="NCBI Taxonomy" id="188932"/>
    <lineage>
        <taxon>Bacteria</taxon>
        <taxon>Pseudomonadati</taxon>
        <taxon>Bacteroidota</taxon>
        <taxon>Sphingobacteriia</taxon>
        <taxon>Sphingobacteriales</taxon>
        <taxon>Sphingobacteriaceae</taxon>
        <taxon>Pedobacter</taxon>
    </lineage>
</organism>
<dbReference type="AlphaFoldDB" id="A0A327RZN8"/>
<dbReference type="RefSeq" id="WP_111636141.1">
    <property type="nucleotide sequence ID" value="NZ_QLLR01000039.1"/>
</dbReference>
<dbReference type="Proteomes" id="UP000249754">
    <property type="component" value="Unassembled WGS sequence"/>
</dbReference>
<proteinExistence type="predicted"/>
<protein>
    <submittedName>
        <fullName evidence="1">Uncharacterized protein</fullName>
    </submittedName>
</protein>
<accession>A0A327RZN8</accession>
<evidence type="ECO:0000313" key="1">
    <source>
        <dbReference type="EMBL" id="RAJ22370.1"/>
    </source>
</evidence>